<gene>
    <name evidence="2" type="ORF">A1O5_13054</name>
</gene>
<organism evidence="2 3">
    <name type="scientific">Cladophialophora psammophila CBS 110553</name>
    <dbReference type="NCBI Taxonomy" id="1182543"/>
    <lineage>
        <taxon>Eukaryota</taxon>
        <taxon>Fungi</taxon>
        <taxon>Dikarya</taxon>
        <taxon>Ascomycota</taxon>
        <taxon>Pezizomycotina</taxon>
        <taxon>Eurotiomycetes</taxon>
        <taxon>Chaetothyriomycetidae</taxon>
        <taxon>Chaetothyriales</taxon>
        <taxon>Herpotrichiellaceae</taxon>
        <taxon>Cladophialophora</taxon>
    </lineage>
</organism>
<accession>W9VDZ3</accession>
<keyword evidence="3" id="KW-1185">Reference proteome</keyword>
<feature type="compositionally biased region" description="Basic and acidic residues" evidence="1">
    <location>
        <begin position="159"/>
        <end position="176"/>
    </location>
</feature>
<feature type="region of interest" description="Disordered" evidence="1">
    <location>
        <begin position="222"/>
        <end position="284"/>
    </location>
</feature>
<dbReference type="HOGENOM" id="CLU_980073_0_0_1"/>
<feature type="region of interest" description="Disordered" evidence="1">
    <location>
        <begin position="136"/>
        <end position="182"/>
    </location>
</feature>
<feature type="compositionally biased region" description="Polar residues" evidence="1">
    <location>
        <begin position="46"/>
        <end position="65"/>
    </location>
</feature>
<comment type="caution">
    <text evidence="2">The sequence shown here is derived from an EMBL/GenBank/DDBJ whole genome shotgun (WGS) entry which is preliminary data.</text>
</comment>
<reference evidence="2 3" key="1">
    <citation type="submission" date="2013-03" db="EMBL/GenBank/DDBJ databases">
        <title>The Genome Sequence of Cladophialophora psammophila CBS 110553.</title>
        <authorList>
            <consortium name="The Broad Institute Genomics Platform"/>
            <person name="Cuomo C."/>
            <person name="de Hoog S."/>
            <person name="Gorbushina A."/>
            <person name="Walker B."/>
            <person name="Young S.K."/>
            <person name="Zeng Q."/>
            <person name="Gargeya S."/>
            <person name="Fitzgerald M."/>
            <person name="Haas B."/>
            <person name="Abouelleil A."/>
            <person name="Allen A.W."/>
            <person name="Alvarado L."/>
            <person name="Arachchi H.M."/>
            <person name="Berlin A.M."/>
            <person name="Chapman S.B."/>
            <person name="Gainer-Dewar J."/>
            <person name="Goldberg J."/>
            <person name="Griggs A."/>
            <person name="Gujja S."/>
            <person name="Hansen M."/>
            <person name="Howarth C."/>
            <person name="Imamovic A."/>
            <person name="Ireland A."/>
            <person name="Larimer J."/>
            <person name="McCowan C."/>
            <person name="Murphy C."/>
            <person name="Pearson M."/>
            <person name="Poon T.W."/>
            <person name="Priest M."/>
            <person name="Roberts A."/>
            <person name="Saif S."/>
            <person name="Shea T."/>
            <person name="Sisk P."/>
            <person name="Sykes S."/>
            <person name="Wortman J."/>
            <person name="Nusbaum C."/>
            <person name="Birren B."/>
        </authorList>
    </citation>
    <scope>NUCLEOTIDE SEQUENCE [LARGE SCALE GENOMIC DNA]</scope>
    <source>
        <strain evidence="2 3">CBS 110553</strain>
    </source>
</reference>
<protein>
    <submittedName>
        <fullName evidence="2">Uncharacterized protein</fullName>
    </submittedName>
</protein>
<proteinExistence type="predicted"/>
<evidence type="ECO:0000313" key="2">
    <source>
        <dbReference type="EMBL" id="EXJ53698.1"/>
    </source>
</evidence>
<dbReference type="Proteomes" id="UP000019471">
    <property type="component" value="Unassembled WGS sequence"/>
</dbReference>
<feature type="compositionally biased region" description="Basic and acidic residues" evidence="1">
    <location>
        <begin position="222"/>
        <end position="246"/>
    </location>
</feature>
<evidence type="ECO:0000313" key="3">
    <source>
        <dbReference type="Proteomes" id="UP000019471"/>
    </source>
</evidence>
<dbReference type="OrthoDB" id="10503727at2759"/>
<feature type="compositionally biased region" description="Gly residues" evidence="1">
    <location>
        <begin position="270"/>
        <end position="284"/>
    </location>
</feature>
<name>W9VDZ3_9EURO</name>
<sequence length="284" mass="31063">MGMSMDKDANATMRISMGKHADRTTGEINDNLTELAVLALQSLNDASSSNTDAVGTGSAETTTGENIPRPILVPSDSEENHGANRRDNHNENNDPKSHHEPTGETTGETANKSNGQCYTITTEGGQERLIIVLSDSEEGDGENRNDNDNENDNPDNGDEAARDTPREPADTSDGRQSDAVIGGCGRVGGAMREQATMTACQLTLEFKALEDEVGIDIITRRRERERQEDAAEDEQERRRSSEEQTRLSRYFQRNRRPLEQRCPAPDYRYGIGGELAGGGHGLQT</sequence>
<dbReference type="EMBL" id="AMGX01000041">
    <property type="protein sequence ID" value="EXJ53698.1"/>
    <property type="molecule type" value="Genomic_DNA"/>
</dbReference>
<dbReference type="RefSeq" id="XP_007751812.1">
    <property type="nucleotide sequence ID" value="XM_007753622.1"/>
</dbReference>
<feature type="compositionally biased region" description="Basic and acidic residues" evidence="1">
    <location>
        <begin position="78"/>
        <end position="102"/>
    </location>
</feature>
<evidence type="ECO:0000256" key="1">
    <source>
        <dbReference type="SAM" id="MobiDB-lite"/>
    </source>
</evidence>
<feature type="compositionally biased region" description="Polar residues" evidence="1">
    <location>
        <begin position="110"/>
        <end position="123"/>
    </location>
</feature>
<dbReference type="GeneID" id="19197739"/>
<dbReference type="AlphaFoldDB" id="W9VDZ3"/>
<feature type="region of interest" description="Disordered" evidence="1">
    <location>
        <begin position="46"/>
        <end position="123"/>
    </location>
</feature>
<feature type="compositionally biased region" description="Acidic residues" evidence="1">
    <location>
        <begin position="148"/>
        <end position="158"/>
    </location>
</feature>